<reference evidence="1 2" key="1">
    <citation type="journal article" date="2013" name="Nature">
        <title>Anaerobic oxidation of methane coupled to nitrate reduction in a novel archaeal lineage.</title>
        <authorList>
            <person name="Haroon M.F."/>
            <person name="Hu S."/>
            <person name="Shi Y."/>
            <person name="Imelfort M."/>
            <person name="Keller J."/>
            <person name="Hugenholtz P."/>
            <person name="Yuan Z."/>
            <person name="Tyson G.W."/>
        </authorList>
    </citation>
    <scope>NUCLEOTIDE SEQUENCE [LARGE SCALE GENOMIC DNA]</scope>
    <source>
        <strain evidence="1 2">ANME-2d</strain>
    </source>
</reference>
<protein>
    <submittedName>
        <fullName evidence="1">Uncharacterized protein</fullName>
    </submittedName>
</protein>
<organism evidence="1 2">
    <name type="scientific">Candidatus Methanoperedens nitratireducens</name>
    <dbReference type="NCBI Taxonomy" id="1392998"/>
    <lineage>
        <taxon>Archaea</taxon>
        <taxon>Methanobacteriati</taxon>
        <taxon>Methanobacteriota</taxon>
        <taxon>Stenosarchaea group</taxon>
        <taxon>Methanomicrobia</taxon>
        <taxon>Methanosarcinales</taxon>
        <taxon>ANME-2 cluster</taxon>
        <taxon>Candidatus Methanoperedentaceae</taxon>
        <taxon>Candidatus Methanoperedens</taxon>
    </lineage>
</organism>
<evidence type="ECO:0000313" key="2">
    <source>
        <dbReference type="Proteomes" id="UP000027153"/>
    </source>
</evidence>
<dbReference type="RefSeq" id="WP_048093040.1">
    <property type="nucleotide sequence ID" value="NZ_JMIY01000007.1"/>
</dbReference>
<evidence type="ECO:0000313" key="1">
    <source>
        <dbReference type="EMBL" id="KCZ70972.1"/>
    </source>
</evidence>
<comment type="caution">
    <text evidence="1">The sequence shown here is derived from an EMBL/GenBank/DDBJ whole genome shotgun (WGS) entry which is preliminary data.</text>
</comment>
<accession>A0A062V0T9</accession>
<keyword evidence="2" id="KW-1185">Reference proteome</keyword>
<gene>
    <name evidence="1" type="ORF">ANME2D_03001</name>
</gene>
<proteinExistence type="predicted"/>
<dbReference type="OrthoDB" id="375368at2157"/>
<dbReference type="AlphaFoldDB" id="A0A062V0T9"/>
<name>A0A062V0T9_9EURY</name>
<dbReference type="EMBL" id="JMIY01000007">
    <property type="protein sequence ID" value="KCZ70972.1"/>
    <property type="molecule type" value="Genomic_DNA"/>
</dbReference>
<dbReference type="Proteomes" id="UP000027153">
    <property type="component" value="Unassembled WGS sequence"/>
</dbReference>
<sequence>MQKQTFQVDKKIKALEEQIELLKSFISKKEPLVTIEDYRKYLAKTKKAVVEYIEPTEYIRKTRVKGEFY</sequence>